<sequence length="83" mass="9817">MMDKTRVLYLQWAFSGVSTAHAQQQQTGVRHFWWRGSSGSGMLEAAVVARFQVLRHASTLFRSWLQQRQQAFSRFKLFWVSFY</sequence>
<evidence type="ECO:0000313" key="1">
    <source>
        <dbReference type="EMBL" id="MXU84883.1"/>
    </source>
</evidence>
<protein>
    <submittedName>
        <fullName evidence="1">Putative secreted protein</fullName>
    </submittedName>
</protein>
<dbReference type="EMBL" id="GIFC01002800">
    <property type="protein sequence ID" value="MXU84883.1"/>
    <property type="molecule type" value="Transcribed_RNA"/>
</dbReference>
<dbReference type="AlphaFoldDB" id="A0A6B0UEJ6"/>
<accession>A0A6B0UEJ6</accession>
<proteinExistence type="predicted"/>
<reference evidence="1" key="1">
    <citation type="submission" date="2019-12" db="EMBL/GenBank/DDBJ databases">
        <title>An insight into the sialome of adult female Ixodes ricinus ticks feeding for 6 days.</title>
        <authorList>
            <person name="Perner J."/>
            <person name="Ribeiro J.M.C."/>
        </authorList>
    </citation>
    <scope>NUCLEOTIDE SEQUENCE</scope>
    <source>
        <strain evidence="1">Semi-engorged</strain>
        <tissue evidence="1">Salivary glands</tissue>
    </source>
</reference>
<name>A0A6B0UEJ6_IXORI</name>
<organism evidence="1">
    <name type="scientific">Ixodes ricinus</name>
    <name type="common">Common tick</name>
    <name type="synonym">Acarus ricinus</name>
    <dbReference type="NCBI Taxonomy" id="34613"/>
    <lineage>
        <taxon>Eukaryota</taxon>
        <taxon>Metazoa</taxon>
        <taxon>Ecdysozoa</taxon>
        <taxon>Arthropoda</taxon>
        <taxon>Chelicerata</taxon>
        <taxon>Arachnida</taxon>
        <taxon>Acari</taxon>
        <taxon>Parasitiformes</taxon>
        <taxon>Ixodida</taxon>
        <taxon>Ixodoidea</taxon>
        <taxon>Ixodidae</taxon>
        <taxon>Ixodinae</taxon>
        <taxon>Ixodes</taxon>
    </lineage>
</organism>